<dbReference type="InterPro" id="IPR036869">
    <property type="entry name" value="J_dom_sf"/>
</dbReference>
<dbReference type="Proteomes" id="UP000233551">
    <property type="component" value="Unassembled WGS sequence"/>
</dbReference>
<evidence type="ECO:0000313" key="4">
    <source>
        <dbReference type="EMBL" id="PKI78827.1"/>
    </source>
</evidence>
<accession>A0A218XLQ7</accession>
<proteinExistence type="predicted"/>
<dbReference type="EMBL" id="PGOL01000035">
    <property type="protein sequence ID" value="PKI78827.1"/>
    <property type="molecule type" value="Genomic_DNA"/>
</dbReference>
<dbReference type="AlphaFoldDB" id="A0A218XLQ7"/>
<dbReference type="STRING" id="22663.A0A218XLQ7"/>
<evidence type="ECO:0000313" key="3">
    <source>
        <dbReference type="EMBL" id="OWM85927.1"/>
    </source>
</evidence>
<feature type="region of interest" description="Disordered" evidence="1">
    <location>
        <begin position="1"/>
        <end position="23"/>
    </location>
</feature>
<dbReference type="GeneID" id="116213259"/>
<dbReference type="CDD" id="cd06257">
    <property type="entry name" value="DnaJ"/>
    <property type="match status" value="1"/>
</dbReference>
<dbReference type="Proteomes" id="UP000197138">
    <property type="component" value="Unassembled WGS sequence"/>
</dbReference>
<gene>
    <name evidence="3" type="ORF">CDL15_Pgr012177</name>
    <name evidence="4" type="ORF">CRG98_000787</name>
</gene>
<protein>
    <recommendedName>
        <fullName evidence="2">J domain-containing protein</fullName>
    </recommendedName>
</protein>
<comment type="caution">
    <text evidence="3">The sequence shown here is derived from an EMBL/GenBank/DDBJ whole genome shotgun (WGS) entry which is preliminary data.</text>
</comment>
<name>A0A218XLQ7_PUNGR</name>
<evidence type="ECO:0000259" key="2">
    <source>
        <dbReference type="PROSITE" id="PS50076"/>
    </source>
</evidence>
<sequence length="154" mass="16851">MFGALTLPLPPASSPTGASSFLSSVSPRASSTMRMPVRCHATCHAPPLAEISLPAAARRRPASLYEVLQVKRTATTTEIKTAYRALAKLYHPDALSQTEYDDGRDFIEIHSAYETLSDPAARALYDLSLGRAHLSPGGRAGFYPSRRWETDQCW</sequence>
<feature type="domain" description="J" evidence="2">
    <location>
        <begin position="63"/>
        <end position="129"/>
    </location>
</feature>
<dbReference type="PRINTS" id="PR00625">
    <property type="entry name" value="JDOMAIN"/>
</dbReference>
<dbReference type="OrthoDB" id="445556at2759"/>
<dbReference type="InterPro" id="IPR001623">
    <property type="entry name" value="DnaJ_domain"/>
</dbReference>
<evidence type="ECO:0000313" key="5">
    <source>
        <dbReference type="Proteomes" id="UP000197138"/>
    </source>
</evidence>
<dbReference type="PROSITE" id="PS50076">
    <property type="entry name" value="DNAJ_2"/>
    <property type="match status" value="1"/>
</dbReference>
<dbReference type="EMBL" id="MTKT01001111">
    <property type="protein sequence ID" value="OWM85927.1"/>
    <property type="molecule type" value="Genomic_DNA"/>
</dbReference>
<evidence type="ECO:0000313" key="6">
    <source>
        <dbReference type="Proteomes" id="UP000233551"/>
    </source>
</evidence>
<dbReference type="PROSITE" id="PS00636">
    <property type="entry name" value="DNAJ_1"/>
    <property type="match status" value="1"/>
</dbReference>
<dbReference type="Pfam" id="PF00226">
    <property type="entry name" value="DnaJ"/>
    <property type="match status" value="1"/>
</dbReference>
<evidence type="ECO:0000256" key="1">
    <source>
        <dbReference type="SAM" id="MobiDB-lite"/>
    </source>
</evidence>
<reference evidence="3" key="2">
    <citation type="submission" date="2017-06" db="EMBL/GenBank/DDBJ databases">
        <title>The pomegranate genome and the genomics of punicalagin biosynthesis.</title>
        <authorList>
            <person name="Xu C."/>
        </authorList>
    </citation>
    <scope>NUCLEOTIDE SEQUENCE [LARGE SCALE GENOMIC DNA]</scope>
    <source>
        <tissue evidence="3">Fresh leaf</tissue>
    </source>
</reference>
<dbReference type="InterPro" id="IPR018253">
    <property type="entry name" value="DnaJ_domain_CS"/>
</dbReference>
<dbReference type="PANTHER" id="PTHR45432">
    <property type="entry name" value="CHAPERONE PROTEIN DNAJ 11, CHLOROPLASTIC-LIKE"/>
    <property type="match status" value="1"/>
</dbReference>
<dbReference type="SMART" id="SM00271">
    <property type="entry name" value="DnaJ"/>
    <property type="match status" value="1"/>
</dbReference>
<keyword evidence="6" id="KW-1185">Reference proteome</keyword>
<dbReference type="Gene3D" id="1.10.287.110">
    <property type="entry name" value="DnaJ domain"/>
    <property type="match status" value="1"/>
</dbReference>
<dbReference type="SUPFAM" id="SSF46565">
    <property type="entry name" value="Chaperone J-domain"/>
    <property type="match status" value="1"/>
</dbReference>
<reference evidence="4 6" key="3">
    <citation type="submission" date="2017-11" db="EMBL/GenBank/DDBJ databases">
        <title>De-novo sequencing of pomegranate (Punica granatum L.) genome.</title>
        <authorList>
            <person name="Akparov Z."/>
            <person name="Amiraslanov A."/>
            <person name="Hajiyeva S."/>
            <person name="Abbasov M."/>
            <person name="Kaur K."/>
            <person name="Hamwieh A."/>
            <person name="Solovyev V."/>
            <person name="Salamov A."/>
            <person name="Braich B."/>
            <person name="Kosarev P."/>
            <person name="Mahmoud A."/>
            <person name="Hajiyev E."/>
            <person name="Babayeva S."/>
            <person name="Izzatullayeva V."/>
            <person name="Mammadov A."/>
            <person name="Mammadov A."/>
            <person name="Sharifova S."/>
            <person name="Ojaghi J."/>
            <person name="Eynullazada K."/>
            <person name="Bayramov B."/>
            <person name="Abdulazimova A."/>
            <person name="Shahmuradov I."/>
        </authorList>
    </citation>
    <scope>NUCLEOTIDE SEQUENCE [LARGE SCALE GENOMIC DNA]</scope>
    <source>
        <strain evidence="4">AG2017</strain>
        <strain evidence="6">cv. AG2017</strain>
        <tissue evidence="4">Leaf</tissue>
    </source>
</reference>
<organism evidence="3 5">
    <name type="scientific">Punica granatum</name>
    <name type="common">Pomegranate</name>
    <dbReference type="NCBI Taxonomy" id="22663"/>
    <lineage>
        <taxon>Eukaryota</taxon>
        <taxon>Viridiplantae</taxon>
        <taxon>Streptophyta</taxon>
        <taxon>Embryophyta</taxon>
        <taxon>Tracheophyta</taxon>
        <taxon>Spermatophyta</taxon>
        <taxon>Magnoliopsida</taxon>
        <taxon>eudicotyledons</taxon>
        <taxon>Gunneridae</taxon>
        <taxon>Pentapetalae</taxon>
        <taxon>rosids</taxon>
        <taxon>malvids</taxon>
        <taxon>Myrtales</taxon>
        <taxon>Lythraceae</taxon>
        <taxon>Punica</taxon>
    </lineage>
</organism>
<dbReference type="PANTHER" id="PTHR45432:SF2">
    <property type="entry name" value="CHAPERONE PROTEIN DNAJ 11, CHLOROPLASTIC"/>
    <property type="match status" value="1"/>
</dbReference>
<reference evidence="5" key="1">
    <citation type="journal article" date="2017" name="Plant J.">
        <title>The pomegranate (Punica granatum L.) genome and the genomics of punicalagin biosynthesis.</title>
        <authorList>
            <person name="Qin G."/>
            <person name="Xu C."/>
            <person name="Ming R."/>
            <person name="Tang H."/>
            <person name="Guyot R."/>
            <person name="Kramer E.M."/>
            <person name="Hu Y."/>
            <person name="Yi X."/>
            <person name="Qi Y."/>
            <person name="Xu X."/>
            <person name="Gao Z."/>
            <person name="Pan H."/>
            <person name="Jian J."/>
            <person name="Tian Y."/>
            <person name="Yue Z."/>
            <person name="Xu Y."/>
        </authorList>
    </citation>
    <scope>NUCLEOTIDE SEQUENCE [LARGE SCALE GENOMIC DNA]</scope>
    <source>
        <strain evidence="5">cv. Dabenzi</strain>
    </source>
</reference>